<reference evidence="3 4" key="1">
    <citation type="submission" date="2024-01" db="EMBL/GenBank/DDBJ databases">
        <title>A draft genome for a cacao thread blight-causing isolate of Paramarasmius palmivorus.</title>
        <authorList>
            <person name="Baruah I.K."/>
            <person name="Bukari Y."/>
            <person name="Amoako-Attah I."/>
            <person name="Meinhardt L.W."/>
            <person name="Bailey B.A."/>
            <person name="Cohen S.P."/>
        </authorList>
    </citation>
    <scope>NUCLEOTIDE SEQUENCE [LARGE SCALE GENOMIC DNA]</scope>
    <source>
        <strain evidence="3 4">GH-12</strain>
    </source>
</reference>
<feature type="region of interest" description="Disordered" evidence="2">
    <location>
        <begin position="159"/>
        <end position="198"/>
    </location>
</feature>
<keyword evidence="1" id="KW-0175">Coiled coil</keyword>
<evidence type="ECO:0000313" key="4">
    <source>
        <dbReference type="Proteomes" id="UP001383192"/>
    </source>
</evidence>
<comment type="caution">
    <text evidence="3">The sequence shown here is derived from an EMBL/GenBank/DDBJ whole genome shotgun (WGS) entry which is preliminary data.</text>
</comment>
<feature type="compositionally biased region" description="Basic and acidic residues" evidence="2">
    <location>
        <begin position="159"/>
        <end position="174"/>
    </location>
</feature>
<gene>
    <name evidence="3" type="ORF">VNI00_004016</name>
</gene>
<sequence length="1505" mass="171769">MLEAVKTGHQPRRMKEAGYPPLECTDLAKAEKLGEKICEVNKRYQILGKGGLRKSRSPQLEFNHPRVATCHQEQERLWSTYLELFNEAGPMVTGEHDAVHFDFMKSIANGSIPQPVYLSQALEWNDMEAHTRCDEIIAQMKLAEKKMKAALTTARKEYRKVKQDVPGDKPECRGEQSGGDSDVAGEGDAGDYVGPSLLPQQQDANQLSRRRIHISSVIVSNFLAQQIQENESTTSQETLAIQAQANFNAQIDQFLANDVTSSESPGNRKARLRIEGDWRIFLIGRAEELRRESAALGITLSSSINDLSDETGLLDIWRPDVVKEFAPRFMPWRLGIAKIRPGRTCIKSRTLLSLLTLFVTCIVRYSRTTQSPRAGALILTDGGLYMSLKDITVSLIRKHQLDRYTDPPKFYDKWEVQLMVNAGLTDSENREFMRIHNVGKCTLSLTTFFIGTRPGSIGPSELEYLTQGQYMRVEHIRIFKLGDSKFKIVLYITNYKGNNQAKGISQRYELESVQLPHNISLCLVMYYIAHMFMQGYLHPKYKNIQDVLQETHSEIARNEACLNCPLFPKPTNPKLPMSSQAISKAMSDLAYKAGLPGGGAYSLRHGAGNEYEDILGKQGARMMLNHISNDTFYSHYSKTVGNYNLTHLRLGEVKAPMSHFVSRPQQDQTRAAVFAILSRQQQMPDKDRLTPGEMQEAEERKRLDEIWERYLPLFGESKAYYLSKSRTLQTAKQLMEEALKGKEGEASAKLIAAGYDPISCSDIKRATEILAEMENLCGVIKNLVSSNSGTKWQAVNHHQHRDRQQMVLRQEQVQKQRQFVKDDVRVQSHMQDESRLWESFIVHFNEVHKAYQGARGMKLANKLVEHAGHIDLQLVRIQRQYAKGESPGLQWASEGSEAKAREILTELQIFYDVKKSLENKARGSFRTTTHHDVQQQYNKGLVVTHTQVQETLKELERPDPLAINMGFQAKENSAASTSEHVEAVDFDDDLVEDCNTEGSAVHKDINLLLRSHGLPTAFAAYKEEVRDDDEIIVEGEMNLSTLETVEKQFVGRYLPEFNSISIGDVQREFLHYLLTPFLFNKALDESQIVPGTWKCPLCPRVPWHTAPIPTYSSRAGLKAHITIQHSEWHQLEIEIEYEKDRFRCPSGDYHGISLQAVRLHMISKSCKDSHKWMTIKNYNSSTTLHPGAQHEGDSKIEKDREVDSSIETEDDVIETLNETEKEEAARAAVEEVWTRFLPLFNDSKEHYMNRMPMNRQLASLLLQECQRQTASKSLIRLGYPKLVCHNLEAAQSVSSNLLTYQELMDKFDDLDTIRRLWERYHYKDITQDDYNTLVDKRTMYDEVYANDVKVVQSQAALDESWTRFLSLFNDAAKDYPGKRRVSLARLLHDLANKSKKPKKTFRHKHPEGIRWKRPFEESEYSKALEQIQSAQHDLERARNAVRQRLNKSIVWTEKYSSMESDDEDGDLDADSDEQSDEPDLDGKSSEATTAAHLLEDVVALSMSIL</sequence>
<evidence type="ECO:0000256" key="1">
    <source>
        <dbReference type="SAM" id="Coils"/>
    </source>
</evidence>
<feature type="compositionally biased region" description="Acidic residues" evidence="2">
    <location>
        <begin position="1459"/>
        <end position="1479"/>
    </location>
</feature>
<dbReference type="EMBL" id="JAYKXP010000010">
    <property type="protein sequence ID" value="KAK7053390.1"/>
    <property type="molecule type" value="Genomic_DNA"/>
</dbReference>
<proteinExistence type="predicted"/>
<feature type="coiled-coil region" evidence="1">
    <location>
        <begin position="1420"/>
        <end position="1447"/>
    </location>
</feature>
<organism evidence="3 4">
    <name type="scientific">Paramarasmius palmivorus</name>
    <dbReference type="NCBI Taxonomy" id="297713"/>
    <lineage>
        <taxon>Eukaryota</taxon>
        <taxon>Fungi</taxon>
        <taxon>Dikarya</taxon>
        <taxon>Basidiomycota</taxon>
        <taxon>Agaricomycotina</taxon>
        <taxon>Agaricomycetes</taxon>
        <taxon>Agaricomycetidae</taxon>
        <taxon>Agaricales</taxon>
        <taxon>Marasmiineae</taxon>
        <taxon>Marasmiaceae</taxon>
        <taxon>Paramarasmius</taxon>
    </lineage>
</organism>
<keyword evidence="4" id="KW-1185">Reference proteome</keyword>
<name>A0AAW0DNF3_9AGAR</name>
<accession>A0AAW0DNF3</accession>
<dbReference type="Proteomes" id="UP001383192">
    <property type="component" value="Unassembled WGS sequence"/>
</dbReference>
<protein>
    <submittedName>
        <fullName evidence="3">Uncharacterized protein</fullName>
    </submittedName>
</protein>
<evidence type="ECO:0000256" key="2">
    <source>
        <dbReference type="SAM" id="MobiDB-lite"/>
    </source>
</evidence>
<evidence type="ECO:0000313" key="3">
    <source>
        <dbReference type="EMBL" id="KAK7053390.1"/>
    </source>
</evidence>
<feature type="region of interest" description="Disordered" evidence="2">
    <location>
        <begin position="1456"/>
        <end position="1488"/>
    </location>
</feature>